<dbReference type="InParanoid" id="A0A0C3DWU9"/>
<accession>A0A0C3DWU9</accession>
<organism evidence="1 2">
    <name type="scientific">Scleroderma citrinum Foug A</name>
    <dbReference type="NCBI Taxonomy" id="1036808"/>
    <lineage>
        <taxon>Eukaryota</taxon>
        <taxon>Fungi</taxon>
        <taxon>Dikarya</taxon>
        <taxon>Basidiomycota</taxon>
        <taxon>Agaricomycotina</taxon>
        <taxon>Agaricomycetes</taxon>
        <taxon>Agaricomycetidae</taxon>
        <taxon>Boletales</taxon>
        <taxon>Sclerodermatineae</taxon>
        <taxon>Sclerodermataceae</taxon>
        <taxon>Scleroderma</taxon>
    </lineage>
</organism>
<dbReference type="AlphaFoldDB" id="A0A0C3DWU9"/>
<dbReference type="EMBL" id="KN822062">
    <property type="protein sequence ID" value="KIM60396.1"/>
    <property type="molecule type" value="Genomic_DNA"/>
</dbReference>
<reference evidence="2" key="2">
    <citation type="submission" date="2015-01" db="EMBL/GenBank/DDBJ databases">
        <title>Evolutionary Origins and Diversification of the Mycorrhizal Mutualists.</title>
        <authorList>
            <consortium name="DOE Joint Genome Institute"/>
            <consortium name="Mycorrhizal Genomics Consortium"/>
            <person name="Kohler A."/>
            <person name="Kuo A."/>
            <person name="Nagy L.G."/>
            <person name="Floudas D."/>
            <person name="Copeland A."/>
            <person name="Barry K.W."/>
            <person name="Cichocki N."/>
            <person name="Veneault-Fourrey C."/>
            <person name="LaButti K."/>
            <person name="Lindquist E.A."/>
            <person name="Lipzen A."/>
            <person name="Lundell T."/>
            <person name="Morin E."/>
            <person name="Murat C."/>
            <person name="Riley R."/>
            <person name="Ohm R."/>
            <person name="Sun H."/>
            <person name="Tunlid A."/>
            <person name="Henrissat B."/>
            <person name="Grigoriev I.V."/>
            <person name="Hibbett D.S."/>
            <person name="Martin F."/>
        </authorList>
    </citation>
    <scope>NUCLEOTIDE SEQUENCE [LARGE SCALE GENOMIC DNA]</scope>
    <source>
        <strain evidence="2">Foug A</strain>
    </source>
</reference>
<evidence type="ECO:0000313" key="2">
    <source>
        <dbReference type="Proteomes" id="UP000053989"/>
    </source>
</evidence>
<gene>
    <name evidence="1" type="ORF">SCLCIDRAFT_947050</name>
</gene>
<proteinExistence type="predicted"/>
<dbReference type="HOGENOM" id="CLU_2980430_0_0_1"/>
<protein>
    <submittedName>
        <fullName evidence="1">Uncharacterized protein</fullName>
    </submittedName>
</protein>
<keyword evidence="2" id="KW-1185">Reference proteome</keyword>
<sequence>MNWRTRSNLEYTVNLQSGTVVPRPWFTMREQTPTNGVSWCVSLARNLKGDCVTLTGSH</sequence>
<evidence type="ECO:0000313" key="1">
    <source>
        <dbReference type="EMBL" id="KIM60396.1"/>
    </source>
</evidence>
<dbReference type="Proteomes" id="UP000053989">
    <property type="component" value="Unassembled WGS sequence"/>
</dbReference>
<reference evidence="1 2" key="1">
    <citation type="submission" date="2014-04" db="EMBL/GenBank/DDBJ databases">
        <authorList>
            <consortium name="DOE Joint Genome Institute"/>
            <person name="Kuo A."/>
            <person name="Kohler A."/>
            <person name="Nagy L.G."/>
            <person name="Floudas D."/>
            <person name="Copeland A."/>
            <person name="Barry K.W."/>
            <person name="Cichocki N."/>
            <person name="Veneault-Fourrey C."/>
            <person name="LaButti K."/>
            <person name="Lindquist E.A."/>
            <person name="Lipzen A."/>
            <person name="Lundell T."/>
            <person name="Morin E."/>
            <person name="Murat C."/>
            <person name="Sun H."/>
            <person name="Tunlid A."/>
            <person name="Henrissat B."/>
            <person name="Grigoriev I.V."/>
            <person name="Hibbett D.S."/>
            <person name="Martin F."/>
            <person name="Nordberg H.P."/>
            <person name="Cantor M.N."/>
            <person name="Hua S.X."/>
        </authorList>
    </citation>
    <scope>NUCLEOTIDE SEQUENCE [LARGE SCALE GENOMIC DNA]</scope>
    <source>
        <strain evidence="1 2">Foug A</strain>
    </source>
</reference>
<name>A0A0C3DWU9_9AGAM</name>